<sequence>MITRDDVRVEVWEERDRLHIGIQNKETGDYLASWWDDDAREMFEQGFFKRGPGLEESVLEYAEDIGILEK</sequence>
<accession>A0A0F9PEC1</accession>
<organism evidence="1">
    <name type="scientific">marine sediment metagenome</name>
    <dbReference type="NCBI Taxonomy" id="412755"/>
    <lineage>
        <taxon>unclassified sequences</taxon>
        <taxon>metagenomes</taxon>
        <taxon>ecological metagenomes</taxon>
    </lineage>
</organism>
<comment type="caution">
    <text evidence="1">The sequence shown here is derived from an EMBL/GenBank/DDBJ whole genome shotgun (WGS) entry which is preliminary data.</text>
</comment>
<protein>
    <submittedName>
        <fullName evidence="1">Uncharacterized protein</fullName>
    </submittedName>
</protein>
<reference evidence="1" key="1">
    <citation type="journal article" date="2015" name="Nature">
        <title>Complex archaea that bridge the gap between prokaryotes and eukaryotes.</title>
        <authorList>
            <person name="Spang A."/>
            <person name="Saw J.H."/>
            <person name="Jorgensen S.L."/>
            <person name="Zaremba-Niedzwiedzka K."/>
            <person name="Martijn J."/>
            <person name="Lind A.E."/>
            <person name="van Eijk R."/>
            <person name="Schleper C."/>
            <person name="Guy L."/>
            <person name="Ettema T.J."/>
        </authorList>
    </citation>
    <scope>NUCLEOTIDE SEQUENCE</scope>
</reference>
<gene>
    <name evidence="1" type="ORF">LCGC14_0836570</name>
</gene>
<evidence type="ECO:0000313" key="1">
    <source>
        <dbReference type="EMBL" id="KKN30180.1"/>
    </source>
</evidence>
<proteinExistence type="predicted"/>
<name>A0A0F9PEC1_9ZZZZ</name>
<dbReference type="EMBL" id="LAZR01002428">
    <property type="protein sequence ID" value="KKN30180.1"/>
    <property type="molecule type" value="Genomic_DNA"/>
</dbReference>
<dbReference type="AlphaFoldDB" id="A0A0F9PEC1"/>